<dbReference type="Pfam" id="PF00111">
    <property type="entry name" value="Fer2"/>
    <property type="match status" value="1"/>
</dbReference>
<dbReference type="KEGG" id="rped:AOQ87_02325"/>
<keyword evidence="3" id="KW-1185">Reference proteome</keyword>
<accession>A0A1V0HKX3</accession>
<dbReference type="PROSITE" id="PS51085">
    <property type="entry name" value="2FE2S_FER_2"/>
    <property type="match status" value="1"/>
</dbReference>
<reference evidence="2 3" key="1">
    <citation type="submission" date="2015-10" db="EMBL/GenBank/DDBJ databases">
        <title>Survey of human and primate louse endosymbionts.</title>
        <authorList>
            <person name="Boyd B.M."/>
        </authorList>
    </citation>
    <scope>NUCLEOTIDE SEQUENCE [LARGE SCALE GENOMIC DNA]</scope>
    <source>
        <strain evidence="2 3">PTSK</strain>
    </source>
</reference>
<dbReference type="AlphaFoldDB" id="A0A1V0HKX3"/>
<dbReference type="InterPro" id="IPR012675">
    <property type="entry name" value="Beta-grasp_dom_sf"/>
</dbReference>
<dbReference type="Proteomes" id="UP000242793">
    <property type="component" value="Chromosome"/>
</dbReference>
<dbReference type="Gene3D" id="3.10.20.30">
    <property type="match status" value="1"/>
</dbReference>
<evidence type="ECO:0000313" key="2">
    <source>
        <dbReference type="EMBL" id="ARC53466.1"/>
    </source>
</evidence>
<gene>
    <name evidence="2" type="ORF">AOQ87_02325</name>
</gene>
<organism evidence="2 3">
    <name type="scientific">Candidatus Riesia pediculischaeffi</name>
    <dbReference type="NCBI Taxonomy" id="428411"/>
    <lineage>
        <taxon>Bacteria</taxon>
        <taxon>Pseudomonadati</taxon>
        <taxon>Pseudomonadota</taxon>
        <taxon>Gammaproteobacteria</taxon>
        <taxon>Enterobacterales</taxon>
        <taxon>Enterobacteriaceae</taxon>
        <taxon>Candidatus Riesia</taxon>
    </lineage>
</organism>
<dbReference type="NCBIfam" id="NF007985">
    <property type="entry name" value="PRK10713.1"/>
    <property type="match status" value="1"/>
</dbReference>
<dbReference type="InterPro" id="IPR001041">
    <property type="entry name" value="2Fe-2S_ferredoxin-type"/>
</dbReference>
<dbReference type="SUPFAM" id="SSF54292">
    <property type="entry name" value="2Fe-2S ferredoxin-like"/>
    <property type="match status" value="1"/>
</dbReference>
<dbReference type="EMBL" id="CP012839">
    <property type="protein sequence ID" value="ARC53466.1"/>
    <property type="molecule type" value="Genomic_DNA"/>
</dbReference>
<proteinExistence type="predicted"/>
<evidence type="ECO:0000259" key="1">
    <source>
        <dbReference type="PROSITE" id="PS51085"/>
    </source>
</evidence>
<protein>
    <submittedName>
        <fullName evidence="2">Ferredoxin</fullName>
    </submittedName>
</protein>
<dbReference type="CDD" id="cd00207">
    <property type="entry name" value="fer2"/>
    <property type="match status" value="1"/>
</dbReference>
<evidence type="ECO:0000313" key="3">
    <source>
        <dbReference type="Proteomes" id="UP000242793"/>
    </source>
</evidence>
<feature type="domain" description="2Fe-2S ferredoxin-type" evidence="1">
    <location>
        <begin position="1"/>
        <end position="74"/>
    </location>
</feature>
<dbReference type="GO" id="GO:0051536">
    <property type="term" value="F:iron-sulfur cluster binding"/>
    <property type="evidence" value="ECO:0007669"/>
    <property type="project" value="InterPro"/>
</dbReference>
<dbReference type="STRING" id="428411.AOQ87_02325"/>
<sequence length="74" mass="8804">MFFYSEIHKSILEVLKNNNFPIEYQCQSGFCGFCKVHLKKGRIIYRKRPLAFLQSREILTCSCKPIENIIIEIY</sequence>
<dbReference type="InterPro" id="IPR036010">
    <property type="entry name" value="2Fe-2S_ferredoxin-like_sf"/>
</dbReference>
<name>A0A1V0HKX3_9ENTR</name>